<gene>
    <name evidence="2" type="ORF">SAMEA2783718_01877</name>
</gene>
<feature type="transmembrane region" description="Helical" evidence="1">
    <location>
        <begin position="40"/>
        <end position="58"/>
    </location>
</feature>
<name>A0AAJ5P402_STREE</name>
<feature type="transmembrane region" description="Helical" evidence="1">
    <location>
        <begin position="15"/>
        <end position="34"/>
    </location>
</feature>
<sequence length="113" mass="13674">MRIVKILFIKRPMKWQYIISIFLEIPILICFISNIPQVLLHWGVKISYIIISFIYYIINRGDMKYYFISLSDQLNKKYSPTFWKCFLSSLLTSTKYIFMGFFSKQYYKVYLGS</sequence>
<keyword evidence="1" id="KW-0812">Transmembrane</keyword>
<comment type="caution">
    <text evidence="2">The sequence shown here is derived from an EMBL/GenBank/DDBJ whole genome shotgun (WGS) entry which is preliminary data.</text>
</comment>
<keyword evidence="1" id="KW-1133">Transmembrane helix</keyword>
<dbReference type="AlphaFoldDB" id="A0AAJ5P402"/>
<protein>
    <submittedName>
        <fullName evidence="2">Uncharacterized protein</fullName>
    </submittedName>
</protein>
<proteinExistence type="predicted"/>
<dbReference type="EMBL" id="CAASIK010000014">
    <property type="protein sequence ID" value="VNB64941.1"/>
    <property type="molecule type" value="Genomic_DNA"/>
</dbReference>
<dbReference type="Proteomes" id="UP000310822">
    <property type="component" value="Unassembled WGS sequence"/>
</dbReference>
<organism evidence="2 3">
    <name type="scientific">Streptococcus pneumoniae</name>
    <dbReference type="NCBI Taxonomy" id="1313"/>
    <lineage>
        <taxon>Bacteria</taxon>
        <taxon>Bacillati</taxon>
        <taxon>Bacillota</taxon>
        <taxon>Bacilli</taxon>
        <taxon>Lactobacillales</taxon>
        <taxon>Streptococcaceae</taxon>
        <taxon>Streptococcus</taxon>
    </lineage>
</organism>
<evidence type="ECO:0000313" key="3">
    <source>
        <dbReference type="Proteomes" id="UP000310822"/>
    </source>
</evidence>
<accession>A0AAJ5P402</accession>
<keyword evidence="1" id="KW-0472">Membrane</keyword>
<evidence type="ECO:0000256" key="1">
    <source>
        <dbReference type="SAM" id="Phobius"/>
    </source>
</evidence>
<evidence type="ECO:0000313" key="2">
    <source>
        <dbReference type="EMBL" id="VNB64941.1"/>
    </source>
</evidence>
<reference evidence="2 3" key="1">
    <citation type="submission" date="2019-04" db="EMBL/GenBank/DDBJ databases">
        <authorList>
            <consortium name="Pathogen Informatics"/>
        </authorList>
    </citation>
    <scope>NUCLEOTIDE SEQUENCE [LARGE SCALE GENOMIC DNA]</scope>
    <source>
        <strain evidence="2 3">GPSC54</strain>
    </source>
</reference>